<dbReference type="InterPro" id="IPR029052">
    <property type="entry name" value="Metallo-depent_PP-like"/>
</dbReference>
<keyword evidence="4" id="KW-1185">Reference proteome</keyword>
<name>A0A7C9RK29_9BRAD</name>
<feature type="domain" description="Calcineurin-like phosphoesterase" evidence="2">
    <location>
        <begin position="1"/>
        <end position="210"/>
    </location>
</feature>
<protein>
    <submittedName>
        <fullName evidence="3">Metallophosphoesterase family protein</fullName>
    </submittedName>
</protein>
<dbReference type="InterPro" id="IPR024654">
    <property type="entry name" value="Calcineurin-like_PHP_lpxH"/>
</dbReference>
<dbReference type="GO" id="GO:0016791">
    <property type="term" value="F:phosphatase activity"/>
    <property type="evidence" value="ECO:0007669"/>
    <property type="project" value="TreeGrafter"/>
</dbReference>
<proteinExistence type="inferred from homology"/>
<dbReference type="PANTHER" id="PTHR42850:SF2">
    <property type="entry name" value="BLL5683 PROTEIN"/>
    <property type="match status" value="1"/>
</dbReference>
<reference evidence="3" key="1">
    <citation type="submission" date="2020-02" db="EMBL/GenBank/DDBJ databases">
        <title>Draft genome sequence of Candidatus Afipia apatlaquensis IBT-C3, a potential strain for decolorization of textile dyes.</title>
        <authorList>
            <person name="Sanchez-Reyes A."/>
            <person name="Breton-Deval L."/>
            <person name="Mangelson H."/>
            <person name="Sanchez-Flores A."/>
        </authorList>
    </citation>
    <scope>NUCLEOTIDE SEQUENCE [LARGE SCALE GENOMIC DNA]</scope>
    <source>
        <strain evidence="3">IBT-C3</strain>
    </source>
</reference>
<comment type="similarity">
    <text evidence="1">Belongs to the metallophosphoesterase superfamily. YfcE family.</text>
</comment>
<dbReference type="Proteomes" id="UP000480266">
    <property type="component" value="Unassembled WGS sequence"/>
</dbReference>
<dbReference type="CDD" id="cd00838">
    <property type="entry name" value="MPP_superfamily"/>
    <property type="match status" value="1"/>
</dbReference>
<evidence type="ECO:0000259" key="2">
    <source>
        <dbReference type="Pfam" id="PF12850"/>
    </source>
</evidence>
<dbReference type="EMBL" id="JAAMRR010001540">
    <property type="protein sequence ID" value="NGX99299.1"/>
    <property type="molecule type" value="Genomic_DNA"/>
</dbReference>
<evidence type="ECO:0000313" key="4">
    <source>
        <dbReference type="Proteomes" id="UP000480266"/>
    </source>
</evidence>
<dbReference type="Pfam" id="PF12850">
    <property type="entry name" value="Metallophos_2"/>
    <property type="match status" value="1"/>
</dbReference>
<gene>
    <name evidence="3" type="ORF">G4V63_30100</name>
</gene>
<comment type="caution">
    <text evidence="3">The sequence shown here is derived from an EMBL/GenBank/DDBJ whole genome shotgun (WGS) entry which is preliminary data.</text>
</comment>
<dbReference type="GO" id="GO:0005737">
    <property type="term" value="C:cytoplasm"/>
    <property type="evidence" value="ECO:0007669"/>
    <property type="project" value="TreeGrafter"/>
</dbReference>
<dbReference type="AlphaFoldDB" id="A0A7C9RK29"/>
<organism evidence="3 4">
    <name type="scientific">Candidatus Afipia apatlaquensis</name>
    <dbReference type="NCBI Taxonomy" id="2712852"/>
    <lineage>
        <taxon>Bacteria</taxon>
        <taxon>Pseudomonadati</taxon>
        <taxon>Pseudomonadota</taxon>
        <taxon>Alphaproteobacteria</taxon>
        <taxon>Hyphomicrobiales</taxon>
        <taxon>Nitrobacteraceae</taxon>
        <taxon>Afipia</taxon>
    </lineage>
</organism>
<dbReference type="SUPFAM" id="SSF56300">
    <property type="entry name" value="Metallo-dependent phosphatases"/>
    <property type="match status" value="1"/>
</dbReference>
<dbReference type="PIRSF" id="PIRSF000883">
    <property type="entry name" value="Pesterase_MJ0912"/>
    <property type="match status" value="1"/>
</dbReference>
<accession>A0A7C9RK29</accession>
<dbReference type="InterPro" id="IPR050126">
    <property type="entry name" value="Ap4A_hydrolase"/>
</dbReference>
<evidence type="ECO:0000313" key="3">
    <source>
        <dbReference type="EMBL" id="NGX99299.1"/>
    </source>
</evidence>
<dbReference type="PANTHER" id="PTHR42850">
    <property type="entry name" value="METALLOPHOSPHOESTERASE"/>
    <property type="match status" value="1"/>
</dbReference>
<dbReference type="Gene3D" id="3.60.21.10">
    <property type="match status" value="1"/>
</dbReference>
<dbReference type="InterPro" id="IPR011152">
    <property type="entry name" value="Pesterase_MJ0912"/>
</dbReference>
<sequence>MLIAVFADIHANRQAFEACLARAKSDGAEKIYLLGDIVGYGADPDWCTQTAMELVGHGALAVRGNHDNAIAVPSERMNAKAQIAIEWTRNVLDRAERQFLAELPLSVEDGGRLLVHADATAPAQWHYVTDGQSATRSLEVTRLPLTLCGHVHIPALYSLSSIGKITPFTPKTGAPIKLMKGRQWLAVVGSVGQPRDGNPAASYAMLDTDRNEITFCRAPYDIDGAAARIRDNGLPPSLAERLYEGH</sequence>
<evidence type="ECO:0000256" key="1">
    <source>
        <dbReference type="ARBA" id="ARBA00008950"/>
    </source>
</evidence>